<feature type="transmembrane region" description="Helical" evidence="5">
    <location>
        <begin position="237"/>
        <end position="255"/>
    </location>
</feature>
<feature type="transmembrane region" description="Helical" evidence="5">
    <location>
        <begin position="211"/>
        <end position="231"/>
    </location>
</feature>
<dbReference type="AlphaFoldDB" id="A0A2U3K580"/>
<evidence type="ECO:0000256" key="4">
    <source>
        <dbReference type="ARBA" id="ARBA00023136"/>
    </source>
</evidence>
<feature type="transmembrane region" description="Helical" evidence="5">
    <location>
        <begin position="106"/>
        <end position="124"/>
    </location>
</feature>
<dbReference type="GO" id="GO:0005886">
    <property type="term" value="C:plasma membrane"/>
    <property type="evidence" value="ECO:0007669"/>
    <property type="project" value="UniProtKB-SubCell"/>
</dbReference>
<accession>A0A2U3K580</accession>
<keyword evidence="2 5" id="KW-0812">Transmembrane</keyword>
<feature type="transmembrane region" description="Helical" evidence="5">
    <location>
        <begin position="74"/>
        <end position="94"/>
    </location>
</feature>
<dbReference type="Proteomes" id="UP000238701">
    <property type="component" value="Unassembled WGS sequence"/>
</dbReference>
<evidence type="ECO:0000256" key="3">
    <source>
        <dbReference type="ARBA" id="ARBA00022989"/>
    </source>
</evidence>
<evidence type="ECO:0000256" key="1">
    <source>
        <dbReference type="ARBA" id="ARBA00004141"/>
    </source>
</evidence>
<dbReference type="InterPro" id="IPR051598">
    <property type="entry name" value="TSUP/Inactive_protease-like"/>
</dbReference>
<dbReference type="InterPro" id="IPR002781">
    <property type="entry name" value="TM_pro_TauE-like"/>
</dbReference>
<evidence type="ECO:0000313" key="7">
    <source>
        <dbReference type="Proteomes" id="UP000238701"/>
    </source>
</evidence>
<feature type="transmembrane region" description="Helical" evidence="5">
    <location>
        <begin position="187"/>
        <end position="204"/>
    </location>
</feature>
<organism evidence="6 7">
    <name type="scientific">Candidatus Sulfotelmatobacter kueseliae</name>
    <dbReference type="NCBI Taxonomy" id="2042962"/>
    <lineage>
        <taxon>Bacteria</taxon>
        <taxon>Pseudomonadati</taxon>
        <taxon>Acidobacteriota</taxon>
        <taxon>Terriglobia</taxon>
        <taxon>Terriglobales</taxon>
        <taxon>Candidatus Korobacteraceae</taxon>
        <taxon>Candidatus Sulfotelmatobacter</taxon>
    </lineage>
</organism>
<protein>
    <recommendedName>
        <fullName evidence="5">Probable membrane transporter protein</fullName>
    </recommendedName>
</protein>
<feature type="transmembrane region" description="Helical" evidence="5">
    <location>
        <begin position="145"/>
        <end position="175"/>
    </location>
</feature>
<dbReference type="Pfam" id="PF01925">
    <property type="entry name" value="TauE"/>
    <property type="match status" value="1"/>
</dbReference>
<keyword evidence="3 5" id="KW-1133">Transmembrane helix</keyword>
<comment type="subcellular location">
    <subcellularLocation>
        <location evidence="5">Cell membrane</location>
        <topology evidence="5">Multi-pass membrane protein</topology>
    </subcellularLocation>
    <subcellularLocation>
        <location evidence="1">Membrane</location>
        <topology evidence="1">Multi-pass membrane protein</topology>
    </subcellularLocation>
</comment>
<gene>
    <name evidence="6" type="ORF">SBA1_1340016</name>
</gene>
<evidence type="ECO:0000256" key="2">
    <source>
        <dbReference type="ARBA" id="ARBA00022692"/>
    </source>
</evidence>
<name>A0A2U3K580_9BACT</name>
<evidence type="ECO:0000256" key="5">
    <source>
        <dbReference type="RuleBase" id="RU363041"/>
    </source>
</evidence>
<keyword evidence="5" id="KW-1003">Cell membrane</keyword>
<dbReference type="OrthoDB" id="154503at2"/>
<feature type="transmembrane region" description="Helical" evidence="5">
    <location>
        <begin position="12"/>
        <end position="37"/>
    </location>
</feature>
<proteinExistence type="inferred from homology"/>
<dbReference type="EMBL" id="OMOD01000040">
    <property type="protein sequence ID" value="SPF34803.1"/>
    <property type="molecule type" value="Genomic_DNA"/>
</dbReference>
<dbReference type="PANTHER" id="PTHR43701">
    <property type="entry name" value="MEMBRANE TRANSPORTER PROTEIN MJ0441-RELATED"/>
    <property type="match status" value="1"/>
</dbReference>
<dbReference type="PANTHER" id="PTHR43701:SF2">
    <property type="entry name" value="MEMBRANE TRANSPORTER PROTEIN YJNA-RELATED"/>
    <property type="match status" value="1"/>
</dbReference>
<reference evidence="7" key="1">
    <citation type="submission" date="2018-02" db="EMBL/GenBank/DDBJ databases">
        <authorList>
            <person name="Hausmann B."/>
        </authorList>
    </citation>
    <scope>NUCLEOTIDE SEQUENCE [LARGE SCALE GENOMIC DNA]</scope>
    <source>
        <strain evidence="7">Peat soil MAG SbA1</strain>
    </source>
</reference>
<sequence length="256" mass="27263">MPLLAVKILVGFVVGVLIGMSGVGGGVLLLPILIFGLGYAPRVAVGSDALFNFFTKIPAGLLHLKRGTVRRKVVGALAVGSIPGSICGVGMLVYIRHLYGDGVNSFIKTAVGFLLIVVPMLMLFQRRIEERVEHRPPTLKGFAGMALIGLVAGFLVGMTSVGSGSIIMMLLLLFYSFPPKQNVGTDIVHAVILTGVTSFLHFRLGNVDPRLVLSLLIGSIPGGLLGSHLATRMPMVWLRRILCALLLITGARMLWA</sequence>
<evidence type="ECO:0000313" key="6">
    <source>
        <dbReference type="EMBL" id="SPF34803.1"/>
    </source>
</evidence>
<comment type="similarity">
    <text evidence="5">Belongs to the 4-toluene sulfonate uptake permease (TSUP) (TC 2.A.102) family.</text>
</comment>
<keyword evidence="4 5" id="KW-0472">Membrane</keyword>